<evidence type="ECO:0008006" key="3">
    <source>
        <dbReference type="Google" id="ProtNLM"/>
    </source>
</evidence>
<proteinExistence type="predicted"/>
<protein>
    <recommendedName>
        <fullName evidence="3">Kelch motif family protein</fullName>
    </recommendedName>
</protein>
<dbReference type="SUPFAM" id="SSF50965">
    <property type="entry name" value="Galactose oxidase, central domain"/>
    <property type="match status" value="2"/>
</dbReference>
<dbReference type="AlphaFoldDB" id="X6LIR3"/>
<keyword evidence="2" id="KW-1185">Reference proteome</keyword>
<gene>
    <name evidence="1" type="ORF">RFI_36182</name>
</gene>
<reference evidence="1 2" key="1">
    <citation type="journal article" date="2013" name="Curr. Biol.">
        <title>The Genome of the Foraminiferan Reticulomyxa filosa.</title>
        <authorList>
            <person name="Glockner G."/>
            <person name="Hulsmann N."/>
            <person name="Schleicher M."/>
            <person name="Noegel A.A."/>
            <person name="Eichinger L."/>
            <person name="Gallinger C."/>
            <person name="Pawlowski J."/>
            <person name="Sierra R."/>
            <person name="Euteneuer U."/>
            <person name="Pillet L."/>
            <person name="Moustafa A."/>
            <person name="Platzer M."/>
            <person name="Groth M."/>
            <person name="Szafranski K."/>
            <person name="Schliwa M."/>
        </authorList>
    </citation>
    <scope>NUCLEOTIDE SEQUENCE [LARGE SCALE GENOMIC DNA]</scope>
</reference>
<dbReference type="InterPro" id="IPR011043">
    <property type="entry name" value="Gal_Oxase/kelch_b-propeller"/>
</dbReference>
<dbReference type="Gene3D" id="2.120.10.80">
    <property type="entry name" value="Kelch-type beta propeller"/>
    <property type="match status" value="2"/>
</dbReference>
<evidence type="ECO:0000313" key="2">
    <source>
        <dbReference type="Proteomes" id="UP000023152"/>
    </source>
</evidence>
<dbReference type="InterPro" id="IPR015915">
    <property type="entry name" value="Kelch-typ_b-propeller"/>
</dbReference>
<evidence type="ECO:0000313" key="1">
    <source>
        <dbReference type="EMBL" id="ETO01256.1"/>
    </source>
</evidence>
<dbReference type="Proteomes" id="UP000023152">
    <property type="component" value="Unassembled WGS sequence"/>
</dbReference>
<comment type="caution">
    <text evidence="1">The sequence shown here is derived from an EMBL/GenBank/DDBJ whole genome shotgun (WGS) entry which is preliminary data.</text>
</comment>
<organism evidence="1 2">
    <name type="scientific">Reticulomyxa filosa</name>
    <dbReference type="NCBI Taxonomy" id="46433"/>
    <lineage>
        <taxon>Eukaryota</taxon>
        <taxon>Sar</taxon>
        <taxon>Rhizaria</taxon>
        <taxon>Retaria</taxon>
        <taxon>Foraminifera</taxon>
        <taxon>Monothalamids</taxon>
        <taxon>Reticulomyxidae</taxon>
        <taxon>Reticulomyxa</taxon>
    </lineage>
</organism>
<dbReference type="EMBL" id="ASPP01038792">
    <property type="protein sequence ID" value="ETO01256.1"/>
    <property type="molecule type" value="Genomic_DNA"/>
</dbReference>
<accession>X6LIR3</accession>
<sequence>MCNFFCFVNQTKNINVKNLFFVFPKGSYLLKKNFSSINNMNNQNTIQNSPERETKQLKQDQHLITPFQTLKALPTPLSHSQCVLHKHEIIICGGFYQGACYSYHTLKNEYKFICEYPGNVRLWGHCAVKLADSNNKDSNEITLLSFGGYYKHTLVMKYVSVWDNHNNGNEMNKSKKLNKSNNYNQWVPFTDINNDPFIIGRSKDSFQGVRAVIGGSNNHLLFITYLKSNISVFDLNTLQFIKDDILPINKKICYHCFVSKSENRQGHEMMKSNKRNYQMLLYNTFQFSQLFVCNDIAPLNFYAYIYVNDVILFFGGYGWSGNASAVSKSVHKYLIEENKWMTFQNALFSPLYNCIAILDEDDTYIHIIGGQDKITASTHMKTKVRIWDVSQLVIIYCCFFLIKCK</sequence>
<name>X6LIR3_RETFI</name>